<dbReference type="SMART" id="SM00420">
    <property type="entry name" value="HTH_DEOR"/>
    <property type="match status" value="1"/>
</dbReference>
<gene>
    <name evidence="6" type="ORF">COU33_05270</name>
</gene>
<evidence type="ECO:0000256" key="1">
    <source>
        <dbReference type="ARBA" id="ARBA00022491"/>
    </source>
</evidence>
<organism evidence="6 7">
    <name type="scientific">Candidatus Magasanikbacteria bacterium CG10_big_fil_rev_8_21_14_0_10_43_6</name>
    <dbReference type="NCBI Taxonomy" id="1974650"/>
    <lineage>
        <taxon>Bacteria</taxon>
        <taxon>Candidatus Magasanikiibacteriota</taxon>
    </lineage>
</organism>
<keyword evidence="4" id="KW-0804">Transcription</keyword>
<dbReference type="SUPFAM" id="SSF55781">
    <property type="entry name" value="GAF domain-like"/>
    <property type="match status" value="1"/>
</dbReference>
<evidence type="ECO:0000256" key="4">
    <source>
        <dbReference type="ARBA" id="ARBA00023163"/>
    </source>
</evidence>
<dbReference type="Gene3D" id="1.10.10.10">
    <property type="entry name" value="Winged helix-like DNA-binding domain superfamily/Winged helix DNA-binding domain"/>
    <property type="match status" value="1"/>
</dbReference>
<name>A0A2M6VZV8_9BACT</name>
<accession>A0A2M6VZV8</accession>
<dbReference type="Pfam" id="PF01628">
    <property type="entry name" value="HrcA"/>
    <property type="match status" value="1"/>
</dbReference>
<dbReference type="GO" id="GO:0045892">
    <property type="term" value="P:negative regulation of DNA-templated transcription"/>
    <property type="evidence" value="ECO:0007669"/>
    <property type="project" value="TreeGrafter"/>
</dbReference>
<dbReference type="GO" id="GO:0003700">
    <property type="term" value="F:DNA-binding transcription factor activity"/>
    <property type="evidence" value="ECO:0007669"/>
    <property type="project" value="InterPro"/>
</dbReference>
<dbReference type="InterPro" id="IPR036390">
    <property type="entry name" value="WH_DNA-bd_sf"/>
</dbReference>
<dbReference type="InterPro" id="IPR001034">
    <property type="entry name" value="DeoR_HTH"/>
</dbReference>
<dbReference type="InterPro" id="IPR029016">
    <property type="entry name" value="GAF-like_dom_sf"/>
</dbReference>
<dbReference type="PANTHER" id="PTHR34824">
    <property type="entry name" value="HEAT-INDUCIBLE TRANSCRIPTION REPRESSOR HRCA"/>
    <property type="match status" value="1"/>
</dbReference>
<comment type="caution">
    <text evidence="6">The sequence shown here is derived from an EMBL/GenBank/DDBJ whole genome shotgun (WGS) entry which is preliminary data.</text>
</comment>
<dbReference type="PANTHER" id="PTHR34824:SF1">
    <property type="entry name" value="HEAT-INDUCIBLE TRANSCRIPTION REPRESSOR HRCA"/>
    <property type="match status" value="1"/>
</dbReference>
<dbReference type="EMBL" id="PFBZ01000224">
    <property type="protein sequence ID" value="PIT86066.1"/>
    <property type="molecule type" value="Genomic_DNA"/>
</dbReference>
<evidence type="ECO:0000259" key="5">
    <source>
        <dbReference type="SMART" id="SM00420"/>
    </source>
</evidence>
<dbReference type="InterPro" id="IPR021153">
    <property type="entry name" value="HrcA_C"/>
</dbReference>
<evidence type="ECO:0000313" key="6">
    <source>
        <dbReference type="EMBL" id="PIT86066.1"/>
    </source>
</evidence>
<evidence type="ECO:0000256" key="2">
    <source>
        <dbReference type="ARBA" id="ARBA00023015"/>
    </source>
</evidence>
<protein>
    <recommendedName>
        <fullName evidence="5">HTH deoR-type domain-containing protein</fullName>
    </recommendedName>
</protein>
<reference evidence="7" key="1">
    <citation type="submission" date="2017-09" db="EMBL/GenBank/DDBJ databases">
        <title>Depth-based differentiation of microbial function through sediment-hosted aquifers and enrichment of novel symbionts in the deep terrestrial subsurface.</title>
        <authorList>
            <person name="Probst A.J."/>
            <person name="Ladd B."/>
            <person name="Jarett J.K."/>
            <person name="Geller-Mcgrath D.E."/>
            <person name="Sieber C.M.K."/>
            <person name="Emerson J.B."/>
            <person name="Anantharaman K."/>
            <person name="Thomas B.C."/>
            <person name="Malmstrom R."/>
            <person name="Stieglmeier M."/>
            <person name="Klingl A."/>
            <person name="Woyke T."/>
            <person name="Ryan C.M."/>
            <person name="Banfield J.F."/>
        </authorList>
    </citation>
    <scope>NUCLEOTIDE SEQUENCE [LARGE SCALE GENOMIC DNA]</scope>
</reference>
<dbReference type="SUPFAM" id="SSF46785">
    <property type="entry name" value="Winged helix' DNA-binding domain"/>
    <property type="match status" value="1"/>
</dbReference>
<keyword evidence="2" id="KW-0805">Transcription regulation</keyword>
<dbReference type="AlphaFoldDB" id="A0A2M6VZV8"/>
<dbReference type="Gene3D" id="3.30.450.40">
    <property type="match status" value="1"/>
</dbReference>
<proteinExistence type="predicted"/>
<keyword evidence="3" id="KW-0346">Stress response</keyword>
<feature type="domain" description="HTH deoR-type" evidence="5">
    <location>
        <begin position="4"/>
        <end position="61"/>
    </location>
</feature>
<evidence type="ECO:0000256" key="3">
    <source>
        <dbReference type="ARBA" id="ARBA00023016"/>
    </source>
</evidence>
<dbReference type="InterPro" id="IPR002571">
    <property type="entry name" value="HrcA"/>
</dbReference>
<sequence>MEERKKQLLELVVEQYIATAEPVSSKMLVDYLGVSGATIRNELRALEQQGLLTHPHTSAGRIPTEQGYKYYVQEILQIADPAAEVVAAVEQIVSTQKDRKNVLKSIAKHIAEKSGNAVMIAFDRTSVYYTGMSYLFSQPEFLDAGRTVQVSAVFDHCEDRLHMIEELIEEAHPKTFIGQENPLGGACATVVTRLGNGEMILCIGPLRMNYAETISFMHHLKHIL</sequence>
<dbReference type="Proteomes" id="UP000229362">
    <property type="component" value="Unassembled WGS sequence"/>
</dbReference>
<dbReference type="InterPro" id="IPR036388">
    <property type="entry name" value="WH-like_DNA-bd_sf"/>
</dbReference>
<dbReference type="Pfam" id="PF08220">
    <property type="entry name" value="HTH_DeoR"/>
    <property type="match status" value="1"/>
</dbReference>
<evidence type="ECO:0000313" key="7">
    <source>
        <dbReference type="Proteomes" id="UP000229362"/>
    </source>
</evidence>
<dbReference type="GO" id="GO:0003677">
    <property type="term" value="F:DNA binding"/>
    <property type="evidence" value="ECO:0007669"/>
    <property type="project" value="InterPro"/>
</dbReference>
<keyword evidence="1" id="KW-0678">Repressor</keyword>